<reference evidence="1 2" key="1">
    <citation type="submission" date="2018-10" db="EMBL/GenBank/DDBJ databases">
        <title>Genomic Encyclopedia of Archaeal and Bacterial Type Strains, Phase II (KMG-II): from individual species to whole genera.</title>
        <authorList>
            <person name="Goeker M."/>
        </authorList>
    </citation>
    <scope>NUCLEOTIDE SEQUENCE [LARGE SCALE GENOMIC DNA]</scope>
    <source>
        <strain evidence="1 2">DSM 14954</strain>
    </source>
</reference>
<evidence type="ECO:0000313" key="1">
    <source>
        <dbReference type="EMBL" id="RKQ91294.1"/>
    </source>
</evidence>
<keyword evidence="2" id="KW-1185">Reference proteome</keyword>
<comment type="caution">
    <text evidence="1">The sequence shown here is derived from an EMBL/GenBank/DDBJ whole genome shotgun (WGS) entry which is preliminary data.</text>
</comment>
<organism evidence="1 2">
    <name type="scientific">Solirubrobacter pauli</name>
    <dbReference type="NCBI Taxonomy" id="166793"/>
    <lineage>
        <taxon>Bacteria</taxon>
        <taxon>Bacillati</taxon>
        <taxon>Actinomycetota</taxon>
        <taxon>Thermoleophilia</taxon>
        <taxon>Solirubrobacterales</taxon>
        <taxon>Solirubrobacteraceae</taxon>
        <taxon>Solirubrobacter</taxon>
    </lineage>
</organism>
<dbReference type="AlphaFoldDB" id="A0A660LEF4"/>
<dbReference type="RefSeq" id="WP_121248785.1">
    <property type="nucleotide sequence ID" value="NZ_RBIL01000001.1"/>
</dbReference>
<proteinExistence type="predicted"/>
<evidence type="ECO:0000313" key="2">
    <source>
        <dbReference type="Proteomes" id="UP000278962"/>
    </source>
</evidence>
<protein>
    <submittedName>
        <fullName evidence="1">Uncharacterized protein</fullName>
    </submittedName>
</protein>
<name>A0A660LEF4_9ACTN</name>
<sequence>MPEIPALRDALVRAGVRRRRRRRAVGAAVPAFAAVAAAVAFALPRAADPERDVPPTSAPLVQGFSVFARPQTDRDRALPARLTWFAGPDLDPTLTRRVGGAFVLATTTGSVCVAQGDGDQVTGSCAPAEEVRAGARVAARTADSLTLLVPDGAHDIRTDYRDTGWTLSAAAQDNVIGVADPDRLAALSWTDASGVRRIERFGEQRRWAMARRCAGVFPFDPLPADARALATRQALIDAVRVEPGVTTARVLGSTAAPKTSCSAAVSRRLVAVQLQLGSGRRTVFVGWVKGEAQTFVLPSR</sequence>
<accession>A0A660LEF4</accession>
<gene>
    <name evidence="1" type="ORF">C8N24_1116</name>
</gene>
<dbReference type="Proteomes" id="UP000278962">
    <property type="component" value="Unassembled WGS sequence"/>
</dbReference>
<dbReference type="EMBL" id="RBIL01000001">
    <property type="protein sequence ID" value="RKQ91294.1"/>
    <property type="molecule type" value="Genomic_DNA"/>
</dbReference>